<keyword evidence="1" id="KW-0472">Membrane</keyword>
<dbReference type="AlphaFoldDB" id="A0A816KN51"/>
<dbReference type="EMBL" id="HG994366">
    <property type="protein sequence ID" value="CAF1921571.1"/>
    <property type="molecule type" value="Genomic_DNA"/>
</dbReference>
<keyword evidence="1" id="KW-0812">Transmembrane</keyword>
<sequence length="57" mass="6684">MKIQTSLMCIFIISLFTLHQCMYNFFQLYYLSLKGDPCWRDKASCDSTCPRPRPSSP</sequence>
<protein>
    <submittedName>
        <fullName evidence="2">(rape) hypothetical protein</fullName>
    </submittedName>
</protein>
<reference evidence="2" key="1">
    <citation type="submission" date="2021-01" db="EMBL/GenBank/DDBJ databases">
        <authorList>
            <consortium name="Genoscope - CEA"/>
            <person name="William W."/>
        </authorList>
    </citation>
    <scope>NUCLEOTIDE SEQUENCE</scope>
</reference>
<accession>A0A816KN51</accession>
<gene>
    <name evidence="2" type="ORF">DARMORV10_C02P62320.1</name>
</gene>
<dbReference type="Proteomes" id="UP001295469">
    <property type="component" value="Chromosome C02"/>
</dbReference>
<organism evidence="2">
    <name type="scientific">Brassica napus</name>
    <name type="common">Rape</name>
    <dbReference type="NCBI Taxonomy" id="3708"/>
    <lineage>
        <taxon>Eukaryota</taxon>
        <taxon>Viridiplantae</taxon>
        <taxon>Streptophyta</taxon>
        <taxon>Embryophyta</taxon>
        <taxon>Tracheophyta</taxon>
        <taxon>Spermatophyta</taxon>
        <taxon>Magnoliopsida</taxon>
        <taxon>eudicotyledons</taxon>
        <taxon>Gunneridae</taxon>
        <taxon>Pentapetalae</taxon>
        <taxon>rosids</taxon>
        <taxon>malvids</taxon>
        <taxon>Brassicales</taxon>
        <taxon>Brassicaceae</taxon>
        <taxon>Brassiceae</taxon>
        <taxon>Brassica</taxon>
    </lineage>
</organism>
<proteinExistence type="predicted"/>
<evidence type="ECO:0000256" key="1">
    <source>
        <dbReference type="SAM" id="Phobius"/>
    </source>
</evidence>
<keyword evidence="1" id="KW-1133">Transmembrane helix</keyword>
<evidence type="ECO:0000313" key="2">
    <source>
        <dbReference type="EMBL" id="CAF1921571.1"/>
    </source>
</evidence>
<feature type="transmembrane region" description="Helical" evidence="1">
    <location>
        <begin position="7"/>
        <end position="26"/>
    </location>
</feature>
<name>A0A816KN51_BRANA</name>